<evidence type="ECO:0000256" key="1">
    <source>
        <dbReference type="ARBA" id="ARBA00023015"/>
    </source>
</evidence>
<keyword evidence="1" id="KW-0805">Transcription regulation</keyword>
<evidence type="ECO:0000256" key="3">
    <source>
        <dbReference type="ARBA" id="ARBA00023163"/>
    </source>
</evidence>
<dbReference type="InterPro" id="IPR000835">
    <property type="entry name" value="HTH_MarR-typ"/>
</dbReference>
<dbReference type="HOGENOM" id="CLU_083287_27_7_7"/>
<evidence type="ECO:0000259" key="4">
    <source>
        <dbReference type="PROSITE" id="PS50995"/>
    </source>
</evidence>
<reference evidence="5 6" key="1">
    <citation type="journal article" date="2009" name="Environ. Microbiol.">
        <title>Genome sequence of Desulfobacterium autotrophicum HRM2, a marine sulfate reducer oxidizing organic carbon completely to carbon dioxide.</title>
        <authorList>
            <person name="Strittmatter A.W."/>
            <person name="Liesegang H."/>
            <person name="Rabus R."/>
            <person name="Decker I."/>
            <person name="Amann J."/>
            <person name="Andres S."/>
            <person name="Henne A."/>
            <person name="Fricke W.F."/>
            <person name="Martinez-Arias R."/>
            <person name="Bartels D."/>
            <person name="Goesmann A."/>
            <person name="Krause L."/>
            <person name="Puehler A."/>
            <person name="Klenk H.P."/>
            <person name="Richter M."/>
            <person name="Schuler M."/>
            <person name="Gloeckner F.O."/>
            <person name="Meyerdierks A."/>
            <person name="Gottschalk G."/>
            <person name="Amann R."/>
        </authorList>
    </citation>
    <scope>NUCLEOTIDE SEQUENCE [LARGE SCALE GENOMIC DNA]</scope>
    <source>
        <strain evidence="6">ATCC 43914 / DSM 3382 / HRM2</strain>
    </source>
</reference>
<dbReference type="STRING" id="177437.HRM2_16420"/>
<dbReference type="SMART" id="SM00347">
    <property type="entry name" value="HTH_MARR"/>
    <property type="match status" value="1"/>
</dbReference>
<feature type="domain" description="HTH marR-type" evidence="4">
    <location>
        <begin position="9"/>
        <end position="141"/>
    </location>
</feature>
<dbReference type="EMBL" id="CP001087">
    <property type="protein sequence ID" value="ACN14751.1"/>
    <property type="molecule type" value="Genomic_DNA"/>
</dbReference>
<organism evidence="5 6">
    <name type="scientific">Desulforapulum autotrophicum (strain ATCC 43914 / DSM 3382 / VKM B-1955 / HRM2)</name>
    <name type="common">Desulfobacterium autotrophicum</name>
    <dbReference type="NCBI Taxonomy" id="177437"/>
    <lineage>
        <taxon>Bacteria</taxon>
        <taxon>Pseudomonadati</taxon>
        <taxon>Thermodesulfobacteriota</taxon>
        <taxon>Desulfobacteria</taxon>
        <taxon>Desulfobacterales</taxon>
        <taxon>Desulfobacteraceae</taxon>
        <taxon>Desulforapulum</taxon>
    </lineage>
</organism>
<gene>
    <name evidence="5" type="ordered locus">HRM2_16420</name>
</gene>
<dbReference type="PANTHER" id="PTHR42756">
    <property type="entry name" value="TRANSCRIPTIONAL REGULATOR, MARR"/>
    <property type="match status" value="1"/>
</dbReference>
<dbReference type="PANTHER" id="PTHR42756:SF1">
    <property type="entry name" value="TRANSCRIPTIONAL REPRESSOR OF EMRAB OPERON"/>
    <property type="match status" value="1"/>
</dbReference>
<evidence type="ECO:0000313" key="5">
    <source>
        <dbReference type="EMBL" id="ACN14751.1"/>
    </source>
</evidence>
<dbReference type="AlphaFoldDB" id="C0QAG6"/>
<evidence type="ECO:0000313" key="6">
    <source>
        <dbReference type="Proteomes" id="UP000000442"/>
    </source>
</evidence>
<dbReference type="eggNOG" id="COG1846">
    <property type="taxonomic scope" value="Bacteria"/>
</dbReference>
<keyword evidence="2" id="KW-0238">DNA-binding</keyword>
<dbReference type="KEGG" id="dat:HRM2_16420"/>
<dbReference type="PRINTS" id="PR00598">
    <property type="entry name" value="HTHMARR"/>
</dbReference>
<dbReference type="InterPro" id="IPR036388">
    <property type="entry name" value="WH-like_DNA-bd_sf"/>
</dbReference>
<dbReference type="InterPro" id="IPR036390">
    <property type="entry name" value="WH_DNA-bd_sf"/>
</dbReference>
<proteinExistence type="predicted"/>
<accession>C0QAG6</accession>
<dbReference type="PROSITE" id="PS50995">
    <property type="entry name" value="HTH_MARR_2"/>
    <property type="match status" value="1"/>
</dbReference>
<keyword evidence="6" id="KW-1185">Reference proteome</keyword>
<protein>
    <submittedName>
        <fullName evidence="5">HTH-type transcriptional regulator (MarR family protein)</fullName>
    </submittedName>
</protein>
<name>C0QAG6_DESAH</name>
<keyword evidence="3" id="KW-0804">Transcription</keyword>
<dbReference type="RefSeq" id="WP_015903538.1">
    <property type="nucleotide sequence ID" value="NC_012108.1"/>
</dbReference>
<dbReference type="Gene3D" id="1.10.10.10">
    <property type="entry name" value="Winged helix-like DNA-binding domain superfamily/Winged helix DNA-binding domain"/>
    <property type="match status" value="1"/>
</dbReference>
<dbReference type="Proteomes" id="UP000000442">
    <property type="component" value="Chromosome"/>
</dbReference>
<dbReference type="GO" id="GO:0003677">
    <property type="term" value="F:DNA binding"/>
    <property type="evidence" value="ECO:0007669"/>
    <property type="project" value="UniProtKB-KW"/>
</dbReference>
<dbReference type="GO" id="GO:0003700">
    <property type="term" value="F:DNA-binding transcription factor activity"/>
    <property type="evidence" value="ECO:0007669"/>
    <property type="project" value="InterPro"/>
</dbReference>
<dbReference type="SUPFAM" id="SSF46785">
    <property type="entry name" value="Winged helix' DNA-binding domain"/>
    <property type="match status" value="1"/>
</dbReference>
<evidence type="ECO:0000256" key="2">
    <source>
        <dbReference type="ARBA" id="ARBA00023125"/>
    </source>
</evidence>
<sequence>MKAIHEERCKELLTLLRKMIQSIDLYSKDLNKRCGLTGPQLVVLKEVTIHEEISVSDLARTISLSQGTVTDIINRLENKGLMKKERSKDDKRRVIISPSEKCVDILKDAPPPLEEKFTGAFIDLEEWEQLMILSAMNRLVTIMAARI</sequence>
<dbReference type="Pfam" id="PF01047">
    <property type="entry name" value="MarR"/>
    <property type="match status" value="1"/>
</dbReference>